<accession>A0A6I2GP25</accession>
<dbReference type="InterPro" id="IPR051819">
    <property type="entry name" value="PTS_sugar-specific_EIIB"/>
</dbReference>
<feature type="chain" id="PRO_5038248577" evidence="8">
    <location>
        <begin position="19"/>
        <end position="104"/>
    </location>
</feature>
<dbReference type="GO" id="GO:0016301">
    <property type="term" value="F:kinase activity"/>
    <property type="evidence" value="ECO:0007669"/>
    <property type="project" value="UniProtKB-KW"/>
</dbReference>
<evidence type="ECO:0000259" key="9">
    <source>
        <dbReference type="PROSITE" id="PS51100"/>
    </source>
</evidence>
<dbReference type="RefSeq" id="WP_153862132.1">
    <property type="nucleotide sequence ID" value="NZ_WJQR01000006.1"/>
</dbReference>
<dbReference type="InterPro" id="IPR003501">
    <property type="entry name" value="PTS_EIIB_2/3"/>
</dbReference>
<name>A0A6I2GP25_9LACT</name>
<evidence type="ECO:0000313" key="13">
    <source>
        <dbReference type="Proteomes" id="UP000469870"/>
    </source>
</evidence>
<reference evidence="12 13" key="1">
    <citation type="submission" date="2019-11" db="EMBL/GenBank/DDBJ databases">
        <title>Characterisation of Fundicoccus ignavus gen. nov. sp. nov., a novel genus of the family Aerococcaceae isolated from bulk tank milk.</title>
        <authorList>
            <person name="Siebert A."/>
            <person name="Huptas C."/>
            <person name="Wenning M."/>
            <person name="Scherer S."/>
            <person name="Doll E.V."/>
        </authorList>
    </citation>
    <scope>NUCLEOTIDE SEQUENCE [LARGE SCALE GENOMIC DNA]</scope>
    <source>
        <strain evidence="10 13">DSM 109653</strain>
        <strain evidence="11 12">WS4759</strain>
    </source>
</reference>
<keyword evidence="8" id="KW-0732">Signal</keyword>
<dbReference type="InterPro" id="IPR036095">
    <property type="entry name" value="PTS_EIIB-like_sf"/>
</dbReference>
<dbReference type="Proteomes" id="UP000430975">
    <property type="component" value="Unassembled WGS sequence"/>
</dbReference>
<evidence type="ECO:0000256" key="6">
    <source>
        <dbReference type="ARBA" id="ARBA00022777"/>
    </source>
</evidence>
<dbReference type="Pfam" id="PF02302">
    <property type="entry name" value="PTS_IIB"/>
    <property type="match status" value="1"/>
</dbReference>
<keyword evidence="1" id="KW-0813">Transport</keyword>
<dbReference type="PROSITE" id="PS51100">
    <property type="entry name" value="PTS_EIIB_TYPE_3"/>
    <property type="match status" value="1"/>
</dbReference>
<dbReference type="NCBIfam" id="NF007155">
    <property type="entry name" value="PRK09590.1"/>
    <property type="match status" value="1"/>
</dbReference>
<keyword evidence="6" id="KW-0418">Kinase</keyword>
<dbReference type="PANTHER" id="PTHR34581">
    <property type="entry name" value="PTS SYSTEM N,N'-DIACETYLCHITOBIOSE-SPECIFIC EIIB COMPONENT"/>
    <property type="match status" value="1"/>
</dbReference>
<evidence type="ECO:0000256" key="7">
    <source>
        <dbReference type="PROSITE-ProRule" id="PRU00423"/>
    </source>
</evidence>
<dbReference type="InterPro" id="IPR013012">
    <property type="entry name" value="PTS_EIIB_3"/>
</dbReference>
<evidence type="ECO:0000256" key="3">
    <source>
        <dbReference type="ARBA" id="ARBA00022597"/>
    </source>
</evidence>
<dbReference type="EMBL" id="WJQR01000006">
    <property type="protein sequence ID" value="MRI81949.1"/>
    <property type="molecule type" value="Genomic_DNA"/>
</dbReference>
<feature type="signal peptide" evidence="8">
    <location>
        <begin position="1"/>
        <end position="18"/>
    </location>
</feature>
<evidence type="ECO:0000256" key="1">
    <source>
        <dbReference type="ARBA" id="ARBA00022448"/>
    </source>
</evidence>
<evidence type="ECO:0000256" key="2">
    <source>
        <dbReference type="ARBA" id="ARBA00022553"/>
    </source>
</evidence>
<protein>
    <submittedName>
        <fullName evidence="11">PTS cellobiose transporter subunit IIB</fullName>
    </submittedName>
</protein>
<sequence length="104" mass="11334">MKKVLIICAAGISSFLMAKKASEYFQTNGEATVVKAASVIAGAKAISVDEHDIYLVSPQTRQYFEELSKAALKQNKPIEMLPAQAYVPNEKGTEILCTLIQKIS</sequence>
<gene>
    <name evidence="11" type="ORF">GIY09_05170</name>
    <name evidence="10" type="ORF">GIY11_07940</name>
</gene>
<dbReference type="Gene3D" id="3.40.50.2300">
    <property type="match status" value="1"/>
</dbReference>
<keyword evidence="2" id="KW-0597">Phosphoprotein</keyword>
<keyword evidence="5" id="KW-0598">Phosphotransferase system</keyword>
<feature type="modified residue" description="Phosphocysteine; by EIIA" evidence="7">
    <location>
        <position position="8"/>
    </location>
</feature>
<dbReference type="GO" id="GO:0009401">
    <property type="term" value="P:phosphoenolpyruvate-dependent sugar phosphotransferase system"/>
    <property type="evidence" value="ECO:0007669"/>
    <property type="project" value="UniProtKB-KW"/>
</dbReference>
<dbReference type="EMBL" id="WJQS01000003">
    <property type="protein sequence ID" value="MRI85265.1"/>
    <property type="molecule type" value="Genomic_DNA"/>
</dbReference>
<evidence type="ECO:0000256" key="5">
    <source>
        <dbReference type="ARBA" id="ARBA00022683"/>
    </source>
</evidence>
<dbReference type="AlphaFoldDB" id="A0A6I2GP25"/>
<evidence type="ECO:0000256" key="8">
    <source>
        <dbReference type="SAM" id="SignalP"/>
    </source>
</evidence>
<proteinExistence type="predicted"/>
<feature type="domain" description="PTS EIIB type-3" evidence="9">
    <location>
        <begin position="1"/>
        <end position="104"/>
    </location>
</feature>
<evidence type="ECO:0000256" key="4">
    <source>
        <dbReference type="ARBA" id="ARBA00022679"/>
    </source>
</evidence>
<keyword evidence="12" id="KW-1185">Reference proteome</keyword>
<keyword evidence="4" id="KW-0808">Transferase</keyword>
<evidence type="ECO:0000313" key="12">
    <source>
        <dbReference type="Proteomes" id="UP000430975"/>
    </source>
</evidence>
<evidence type="ECO:0000313" key="11">
    <source>
        <dbReference type="EMBL" id="MRI85265.1"/>
    </source>
</evidence>
<keyword evidence="3" id="KW-0762">Sugar transport</keyword>
<dbReference type="GO" id="GO:0008982">
    <property type="term" value="F:protein-N(PI)-phosphohistidine-sugar phosphotransferase activity"/>
    <property type="evidence" value="ECO:0007669"/>
    <property type="project" value="InterPro"/>
</dbReference>
<dbReference type="Proteomes" id="UP000469870">
    <property type="component" value="Unassembled WGS sequence"/>
</dbReference>
<comment type="caution">
    <text evidence="11">The sequence shown here is derived from an EMBL/GenBank/DDBJ whole genome shotgun (WGS) entry which is preliminary data.</text>
</comment>
<dbReference type="PANTHER" id="PTHR34581:SF2">
    <property type="entry name" value="PTS SYSTEM N,N'-DIACETYLCHITOBIOSE-SPECIFIC EIIB COMPONENT"/>
    <property type="match status" value="1"/>
</dbReference>
<evidence type="ECO:0000313" key="10">
    <source>
        <dbReference type="EMBL" id="MRI81949.1"/>
    </source>
</evidence>
<dbReference type="SUPFAM" id="SSF52794">
    <property type="entry name" value="PTS system IIB component-like"/>
    <property type="match status" value="1"/>
</dbReference>
<organism evidence="11 12">
    <name type="scientific">Fundicoccus ignavus</name>
    <dbReference type="NCBI Taxonomy" id="2664442"/>
    <lineage>
        <taxon>Bacteria</taxon>
        <taxon>Bacillati</taxon>
        <taxon>Bacillota</taxon>
        <taxon>Bacilli</taxon>
        <taxon>Lactobacillales</taxon>
        <taxon>Aerococcaceae</taxon>
        <taxon>Fundicoccus</taxon>
    </lineage>
</organism>